<feature type="compositionally biased region" description="Polar residues" evidence="5">
    <location>
        <begin position="103"/>
        <end position="116"/>
    </location>
</feature>
<feature type="domain" description="RING-type" evidence="6">
    <location>
        <begin position="30"/>
        <end position="84"/>
    </location>
</feature>
<protein>
    <recommendedName>
        <fullName evidence="6">RING-type domain-containing protein</fullName>
    </recommendedName>
</protein>
<dbReference type="Pfam" id="PF13639">
    <property type="entry name" value="zf-RING_2"/>
    <property type="match status" value="1"/>
</dbReference>
<dbReference type="InterPro" id="IPR001841">
    <property type="entry name" value="Znf_RING"/>
</dbReference>
<feature type="compositionally biased region" description="Polar residues" evidence="5">
    <location>
        <begin position="193"/>
        <end position="223"/>
    </location>
</feature>
<dbReference type="PROSITE" id="PS50089">
    <property type="entry name" value="ZF_RING_2"/>
    <property type="match status" value="1"/>
</dbReference>
<evidence type="ECO:0000313" key="8">
    <source>
        <dbReference type="Proteomes" id="UP000077248"/>
    </source>
</evidence>
<keyword evidence="3" id="KW-0862">Zinc</keyword>
<organism evidence="7 8">
    <name type="scientific">Alternaria alternata</name>
    <name type="common">Alternaria rot fungus</name>
    <name type="synonym">Torula alternata</name>
    <dbReference type="NCBI Taxonomy" id="5599"/>
    <lineage>
        <taxon>Eukaryota</taxon>
        <taxon>Fungi</taxon>
        <taxon>Dikarya</taxon>
        <taxon>Ascomycota</taxon>
        <taxon>Pezizomycotina</taxon>
        <taxon>Dothideomycetes</taxon>
        <taxon>Pleosporomycetidae</taxon>
        <taxon>Pleosporales</taxon>
        <taxon>Pleosporineae</taxon>
        <taxon>Pleosporaceae</taxon>
        <taxon>Alternaria</taxon>
        <taxon>Alternaria sect. Alternaria</taxon>
        <taxon>Alternaria alternata complex</taxon>
    </lineage>
</organism>
<evidence type="ECO:0000256" key="4">
    <source>
        <dbReference type="PROSITE-ProRule" id="PRU00175"/>
    </source>
</evidence>
<accession>A0A177E2E2</accession>
<gene>
    <name evidence="7" type="ORF">CC77DRAFT_337731</name>
</gene>
<dbReference type="InterPro" id="IPR017907">
    <property type="entry name" value="Znf_RING_CS"/>
</dbReference>
<evidence type="ECO:0000313" key="7">
    <source>
        <dbReference type="EMBL" id="OAG25621.1"/>
    </source>
</evidence>
<dbReference type="GeneID" id="29116911"/>
<keyword evidence="2 4" id="KW-0863">Zinc-finger</keyword>
<reference evidence="7 8" key="1">
    <citation type="submission" date="2016-05" db="EMBL/GenBank/DDBJ databases">
        <title>Comparative analysis of secretome profiles of manganese(II)-oxidizing ascomycete fungi.</title>
        <authorList>
            <consortium name="DOE Joint Genome Institute"/>
            <person name="Zeiner C.A."/>
            <person name="Purvine S.O."/>
            <person name="Zink E.M."/>
            <person name="Wu S."/>
            <person name="Pasa-Tolic L."/>
            <person name="Chaput D.L."/>
            <person name="Haridas S."/>
            <person name="Grigoriev I.V."/>
            <person name="Santelli C.M."/>
            <person name="Hansel C.M."/>
        </authorList>
    </citation>
    <scope>NUCLEOTIDE SEQUENCE [LARGE SCALE GENOMIC DNA]</scope>
    <source>
        <strain evidence="7 8">SRC1lrK2f</strain>
    </source>
</reference>
<dbReference type="VEuPathDB" id="FungiDB:CC77DRAFT_337731"/>
<proteinExistence type="predicted"/>
<evidence type="ECO:0000259" key="6">
    <source>
        <dbReference type="PROSITE" id="PS50089"/>
    </source>
</evidence>
<evidence type="ECO:0000256" key="5">
    <source>
        <dbReference type="SAM" id="MobiDB-lite"/>
    </source>
</evidence>
<keyword evidence="1" id="KW-0479">Metal-binding</keyword>
<dbReference type="SMART" id="SM00184">
    <property type="entry name" value="RING"/>
    <property type="match status" value="1"/>
</dbReference>
<dbReference type="AlphaFoldDB" id="A0A177E2E2"/>
<evidence type="ECO:0000256" key="3">
    <source>
        <dbReference type="ARBA" id="ARBA00022833"/>
    </source>
</evidence>
<dbReference type="SUPFAM" id="SSF57850">
    <property type="entry name" value="RING/U-box"/>
    <property type="match status" value="1"/>
</dbReference>
<dbReference type="EMBL" id="KV441470">
    <property type="protein sequence ID" value="OAG25621.1"/>
    <property type="molecule type" value="Genomic_DNA"/>
</dbReference>
<dbReference type="Gene3D" id="3.30.40.10">
    <property type="entry name" value="Zinc/RING finger domain, C3HC4 (zinc finger)"/>
    <property type="match status" value="1"/>
</dbReference>
<dbReference type="KEGG" id="aalt:CC77DRAFT_337731"/>
<dbReference type="Proteomes" id="UP000077248">
    <property type="component" value="Unassembled WGS sequence"/>
</dbReference>
<dbReference type="PROSITE" id="PS00518">
    <property type="entry name" value="ZF_RING_1"/>
    <property type="match status" value="1"/>
</dbReference>
<keyword evidence="8" id="KW-1185">Reference proteome</keyword>
<name>A0A177E2E2_ALTAL</name>
<dbReference type="GO" id="GO:0008270">
    <property type="term" value="F:zinc ion binding"/>
    <property type="evidence" value="ECO:0007669"/>
    <property type="project" value="UniProtKB-KW"/>
</dbReference>
<sequence>MATRPLAFNDFMRRCFRPCSERDPSDKAHCPICTEEYDRGIHQAIRIVVQPPAQCNHEFCRHCLEKIFSRRKTQGTANLCPLCRTRWFQAEYQDVSARNQSLENEANDAPLTQDSASRPPATVPLPQREPRPYIRNSRPSAPVARPQVPSTSHHGQEPTTPFSGGFPFSEGFPFFGTFPFSEGSPFANGFPFSGTSPFGQQAAPVTTASNTSQQPKGRPTNSRPAPGITDQPPSNRGTMRGSGSSKKVPLPHPREAELQRCTSALDARERDLAQRELRVERDRQELQRRQQEFNAMTEHARAYRRNRDANV</sequence>
<dbReference type="RefSeq" id="XP_018391042.1">
    <property type="nucleotide sequence ID" value="XM_018531317.1"/>
</dbReference>
<feature type="region of interest" description="Disordered" evidence="5">
    <location>
        <begin position="103"/>
        <end position="166"/>
    </location>
</feature>
<feature type="compositionally biased region" description="Polar residues" evidence="5">
    <location>
        <begin position="148"/>
        <end position="159"/>
    </location>
</feature>
<evidence type="ECO:0000256" key="1">
    <source>
        <dbReference type="ARBA" id="ARBA00022723"/>
    </source>
</evidence>
<feature type="region of interest" description="Disordered" evidence="5">
    <location>
        <begin position="191"/>
        <end position="255"/>
    </location>
</feature>
<feature type="compositionally biased region" description="Polar residues" evidence="5">
    <location>
        <begin position="231"/>
        <end position="245"/>
    </location>
</feature>
<evidence type="ECO:0000256" key="2">
    <source>
        <dbReference type="ARBA" id="ARBA00022771"/>
    </source>
</evidence>
<dbReference type="InterPro" id="IPR013083">
    <property type="entry name" value="Znf_RING/FYVE/PHD"/>
</dbReference>